<comment type="similarity">
    <text evidence="10">Belongs to the prokaryotic AdoMetDC family. Type 1 subfamily.</text>
</comment>
<comment type="cofactor">
    <cofactor evidence="10">
        <name>pyruvate</name>
        <dbReference type="ChEBI" id="CHEBI:15361"/>
    </cofactor>
    <text evidence="10">Binds 1 pyruvoyl group covalently per subunit.</text>
</comment>
<dbReference type="InterPro" id="IPR016067">
    <property type="entry name" value="S-AdoMet_deCO2ase_core"/>
</dbReference>
<comment type="subunit">
    <text evidence="10">Heterotetramer of two alpha and two beta chains arranged as a dimer of alpha/beta heterodimers.</text>
</comment>
<keyword evidence="2 10" id="KW-0210">Decarboxylase</keyword>
<keyword evidence="1 10" id="KW-0949">S-adenosyl-L-methionine</keyword>
<keyword evidence="3 10" id="KW-0068">Autocatalytic cleavage</keyword>
<feature type="active site" description="Schiff-base intermediate with substrate; via pyruvic acid" evidence="10">
    <location>
        <position position="62"/>
    </location>
</feature>
<evidence type="ECO:0000256" key="1">
    <source>
        <dbReference type="ARBA" id="ARBA00022691"/>
    </source>
</evidence>
<feature type="site" description="Cleavage (non-hydrolytic); by autolysis" evidence="10">
    <location>
        <begin position="61"/>
        <end position="62"/>
    </location>
</feature>
<dbReference type="EMBL" id="CP001997">
    <property type="protein sequence ID" value="ADE56704.1"/>
    <property type="molecule type" value="Genomic_DNA"/>
</dbReference>
<keyword evidence="4 10" id="KW-0745">Spermidine biosynthesis</keyword>
<dbReference type="SUPFAM" id="SSF56276">
    <property type="entry name" value="S-adenosylmethionine decarboxylase"/>
    <property type="match status" value="1"/>
</dbReference>
<evidence type="ECO:0000256" key="2">
    <source>
        <dbReference type="ARBA" id="ARBA00022793"/>
    </source>
</evidence>
<reference evidence="11 12" key="1">
    <citation type="journal article" date="2010" name="Stand. Genomic Sci.">
        <title>Complete genome sequence of Aminobacterium colombiense type strain (ALA-1).</title>
        <authorList>
            <person name="Chertkov O."/>
            <person name="Sikorski J."/>
            <person name="Brambilla E."/>
            <person name="Lapidus A."/>
            <person name="Copeland A."/>
            <person name="Glavina Del Rio T."/>
            <person name="Nolan M."/>
            <person name="Lucas S."/>
            <person name="Tice H."/>
            <person name="Cheng J.F."/>
            <person name="Han C."/>
            <person name="Detter J.C."/>
            <person name="Bruce D."/>
            <person name="Tapia R."/>
            <person name="Goodwin L."/>
            <person name="Pitluck S."/>
            <person name="Liolios K."/>
            <person name="Ivanova N."/>
            <person name="Mavromatis K."/>
            <person name="Ovchinnikova G."/>
            <person name="Pati A."/>
            <person name="Chen A."/>
            <person name="Palaniappan K."/>
            <person name="Land M."/>
            <person name="Hauser L."/>
            <person name="Chang Y.J."/>
            <person name="Jeffries C.D."/>
            <person name="Spring S."/>
            <person name="Rohde M."/>
            <person name="Goker M."/>
            <person name="Bristow J."/>
            <person name="Eisen J.A."/>
            <person name="Markowitz V."/>
            <person name="Hugenholtz P."/>
            <person name="Kyrpides N.C."/>
            <person name="Klenk H.P."/>
        </authorList>
    </citation>
    <scope>NUCLEOTIDE SEQUENCE [LARGE SCALE GENOMIC DNA]</scope>
    <source>
        <strain evidence="12">DSM 12261 / ALA-1</strain>
    </source>
</reference>
<evidence type="ECO:0000256" key="3">
    <source>
        <dbReference type="ARBA" id="ARBA00022813"/>
    </source>
</evidence>
<keyword evidence="8 10" id="KW-0704">Schiff base</keyword>
<dbReference type="PANTHER" id="PTHR33866">
    <property type="entry name" value="S-ADENOSYLMETHIONINE DECARBOXYLASE PROENZYME"/>
    <property type="match status" value="1"/>
</dbReference>
<dbReference type="Pfam" id="PF02675">
    <property type="entry name" value="AdoMet_dc"/>
    <property type="match status" value="1"/>
</dbReference>
<dbReference type="RefSeq" id="WP_013047970.1">
    <property type="nucleotide sequence ID" value="NC_014011.1"/>
</dbReference>
<name>D5EDS2_AMICL</name>
<keyword evidence="5 10" id="KW-0620">Polyamine biosynthesis</keyword>
<evidence type="ECO:0000313" key="11">
    <source>
        <dbReference type="EMBL" id="ADE56704.1"/>
    </source>
</evidence>
<dbReference type="InterPro" id="IPR042286">
    <property type="entry name" value="AdoMetDC_C"/>
</dbReference>
<dbReference type="HOGENOM" id="CLU_125470_2_3_0"/>
<evidence type="ECO:0000256" key="10">
    <source>
        <dbReference type="HAMAP-Rule" id="MF_00464"/>
    </source>
</evidence>
<dbReference type="UniPathway" id="UPA00331">
    <property type="reaction ID" value="UER00451"/>
</dbReference>
<dbReference type="eggNOG" id="COG1586">
    <property type="taxonomic scope" value="Bacteria"/>
</dbReference>
<proteinExistence type="inferred from homology"/>
<dbReference type="Proteomes" id="UP000002366">
    <property type="component" value="Chromosome"/>
</dbReference>
<evidence type="ECO:0000256" key="7">
    <source>
        <dbReference type="ARBA" id="ARBA00023239"/>
    </source>
</evidence>
<keyword evidence="6 10" id="KW-0865">Zymogen</keyword>
<comment type="function">
    <text evidence="10">Catalyzes the decarboxylation of S-adenosylmethionine to S-adenosylmethioninamine (dcAdoMet), the propylamine donor required for the synthesis of the polyamines spermine and spermidine from the diamine putrescine.</text>
</comment>
<evidence type="ECO:0000313" key="12">
    <source>
        <dbReference type="Proteomes" id="UP000002366"/>
    </source>
</evidence>
<feature type="chain" id="PRO_5023225135" description="S-adenosylmethionine decarboxylase alpha chain" evidence="10">
    <location>
        <begin position="62"/>
        <end position="136"/>
    </location>
</feature>
<protein>
    <recommendedName>
        <fullName evidence="10">S-adenosylmethionine decarboxylase proenzyme</fullName>
        <shortName evidence="10">AdoMetDC</shortName>
        <shortName evidence="10">SAMDC</shortName>
        <ecNumber evidence="10">4.1.1.50</ecNumber>
    </recommendedName>
    <component>
        <recommendedName>
            <fullName evidence="10">S-adenosylmethionine decarboxylase beta chain</fullName>
        </recommendedName>
    </component>
    <component>
        <recommendedName>
            <fullName evidence="10">S-adenosylmethionine decarboxylase alpha chain</fullName>
        </recommendedName>
    </component>
</protein>
<dbReference type="InterPro" id="IPR003826">
    <property type="entry name" value="AdoMetDC_fam_prok"/>
</dbReference>
<gene>
    <name evidence="10" type="primary">speH</name>
    <name evidence="11" type="ordered locus">Amico_0568</name>
</gene>
<sequence>MSPKGYHFIVEASGCGGVIGQVERLQEILVEAAKRANTQVWSVSFHRFPPYGVSGVVVISESHLSVHTWPEAQYMALDIYTCGEHSMPEVAVKYVLEQVGAAHTHITEITRGIDDGDEIYYHSFITWEERLKEEVE</sequence>
<dbReference type="GO" id="GO:0004014">
    <property type="term" value="F:adenosylmethionine decarboxylase activity"/>
    <property type="evidence" value="ECO:0007669"/>
    <property type="project" value="UniProtKB-UniRule"/>
</dbReference>
<feature type="chain" id="PRO_5023225136" description="S-adenosylmethionine decarboxylase beta chain" evidence="10">
    <location>
        <begin position="1"/>
        <end position="61"/>
    </location>
</feature>
<dbReference type="NCBIfam" id="TIGR03330">
    <property type="entry name" value="SAM_DCase_Bsu"/>
    <property type="match status" value="1"/>
</dbReference>
<organism evidence="11 12">
    <name type="scientific">Aminobacterium colombiense (strain DSM 12261 / ALA-1)</name>
    <dbReference type="NCBI Taxonomy" id="572547"/>
    <lineage>
        <taxon>Bacteria</taxon>
        <taxon>Thermotogati</taxon>
        <taxon>Synergistota</taxon>
        <taxon>Synergistia</taxon>
        <taxon>Synergistales</taxon>
        <taxon>Aminobacteriaceae</taxon>
        <taxon>Aminobacterium</taxon>
    </lineage>
</organism>
<dbReference type="KEGG" id="aco:Amico_0568"/>
<keyword evidence="12" id="KW-1185">Reference proteome</keyword>
<dbReference type="STRING" id="572547.Amico_0568"/>
<dbReference type="OrthoDB" id="9793120at2"/>
<evidence type="ECO:0000256" key="8">
    <source>
        <dbReference type="ARBA" id="ARBA00023270"/>
    </source>
</evidence>
<evidence type="ECO:0000256" key="5">
    <source>
        <dbReference type="ARBA" id="ARBA00023115"/>
    </source>
</evidence>
<feature type="modified residue" description="Pyruvic acid (Ser); by autocatalysis" evidence="10">
    <location>
        <position position="62"/>
    </location>
</feature>
<accession>D5EDS2</accession>
<dbReference type="InterPro" id="IPR017716">
    <property type="entry name" value="S-AdoMet_deCOase_pro-enz"/>
</dbReference>
<dbReference type="GO" id="GO:0008295">
    <property type="term" value="P:spermidine biosynthetic process"/>
    <property type="evidence" value="ECO:0007669"/>
    <property type="project" value="UniProtKB-UniRule"/>
</dbReference>
<dbReference type="EC" id="4.1.1.50" evidence="10"/>
<dbReference type="Gene3D" id="3.30.160.750">
    <property type="match status" value="1"/>
</dbReference>
<keyword evidence="7 10" id="KW-0456">Lyase</keyword>
<dbReference type="HAMAP" id="MF_00464">
    <property type="entry name" value="AdoMetDC_1"/>
    <property type="match status" value="1"/>
</dbReference>
<evidence type="ECO:0000256" key="9">
    <source>
        <dbReference type="ARBA" id="ARBA00023317"/>
    </source>
</evidence>
<comment type="catalytic activity">
    <reaction evidence="10">
        <text>S-adenosyl-L-methionine + H(+) = S-adenosyl 3-(methylsulfanyl)propylamine + CO2</text>
        <dbReference type="Rhea" id="RHEA:15981"/>
        <dbReference type="ChEBI" id="CHEBI:15378"/>
        <dbReference type="ChEBI" id="CHEBI:16526"/>
        <dbReference type="ChEBI" id="CHEBI:57443"/>
        <dbReference type="ChEBI" id="CHEBI:59789"/>
        <dbReference type="EC" id="4.1.1.50"/>
    </reaction>
</comment>
<dbReference type="GO" id="GO:0005829">
    <property type="term" value="C:cytosol"/>
    <property type="evidence" value="ECO:0007669"/>
    <property type="project" value="TreeGrafter"/>
</dbReference>
<feature type="active site" description="Proton acceptor; for processing activity" evidence="10">
    <location>
        <position position="67"/>
    </location>
</feature>
<dbReference type="AlphaFoldDB" id="D5EDS2"/>
<comment type="PTM">
    <text evidence="10">Is synthesized initially as an inactive proenzyme. Formation of the active enzyme involves a self-maturation process in which the active site pyruvoyl group is generated from an internal serine residue via an autocatalytic post-translational modification. Two non-identical subunits are generated from the proenzyme in this reaction, and the pyruvate is formed at the N-terminus of the alpha chain, which is derived from the carboxyl end of the proenzyme. The post-translation cleavage follows an unusual pathway, termed non-hydrolytic serinolysis, in which the side chain hydroxyl group of the serine supplies its oxygen atom to form the C-terminus of the beta chain, while the remainder of the serine residue undergoes an oxidative deamination to produce ammonia and the pyruvoyl group blocking the N-terminus of the alpha chain.</text>
</comment>
<dbReference type="Gene3D" id="3.30.360.110">
    <property type="entry name" value="S-adenosylmethionine decarboxylase domain"/>
    <property type="match status" value="1"/>
</dbReference>
<keyword evidence="9 10" id="KW-0670">Pyruvate</keyword>
<dbReference type="InterPro" id="IPR042284">
    <property type="entry name" value="AdoMetDC_N"/>
</dbReference>
<feature type="active site" description="Proton donor; for catalytic activity" evidence="10">
    <location>
        <position position="82"/>
    </location>
</feature>
<evidence type="ECO:0000256" key="6">
    <source>
        <dbReference type="ARBA" id="ARBA00023145"/>
    </source>
</evidence>
<evidence type="ECO:0000256" key="4">
    <source>
        <dbReference type="ARBA" id="ARBA00023066"/>
    </source>
</evidence>
<dbReference type="PANTHER" id="PTHR33866:SF2">
    <property type="entry name" value="S-ADENOSYLMETHIONINE DECARBOXYLASE PROENZYME"/>
    <property type="match status" value="1"/>
</dbReference>
<comment type="pathway">
    <text evidence="10">Amine and polyamine biosynthesis; S-adenosylmethioninamine biosynthesis; S-adenosylmethioninamine from S-adenosyl-L-methionine: step 1/1.</text>
</comment>